<name>A0A2S7U084_9BACT</name>
<protein>
    <submittedName>
        <fullName evidence="1">Uncharacterized protein</fullName>
    </submittedName>
</protein>
<organism evidence="1 2">
    <name type="scientific">Rubritalea profundi</name>
    <dbReference type="NCBI Taxonomy" id="1658618"/>
    <lineage>
        <taxon>Bacteria</taxon>
        <taxon>Pseudomonadati</taxon>
        <taxon>Verrucomicrobiota</taxon>
        <taxon>Verrucomicrobiia</taxon>
        <taxon>Verrucomicrobiales</taxon>
        <taxon>Rubritaleaceae</taxon>
        <taxon>Rubritalea</taxon>
    </lineage>
</organism>
<sequence length="173" mass="18844">MNTDTENDKAISLPLVGKAGGTYTPKAMILGQSTIIMGDDTPSFKCIAISRETPILKKAYKKLISSVAAFDEHDCEEFLYVEFAHAATRRKRRLQAALNQPLSPEEKDARDAARIKAATKLAKSQAKAEADAKARKDAEFQASPAGIKLAEARRAANQVVQRRNARIASICKA</sequence>
<evidence type="ECO:0000313" key="2">
    <source>
        <dbReference type="Proteomes" id="UP000239907"/>
    </source>
</evidence>
<evidence type="ECO:0000313" key="1">
    <source>
        <dbReference type="EMBL" id="PQJ27917.1"/>
    </source>
</evidence>
<dbReference type="RefSeq" id="WP_105042412.1">
    <property type="nucleotide sequence ID" value="NZ_MQWA01000001.1"/>
</dbReference>
<dbReference type="AlphaFoldDB" id="A0A2S7U084"/>
<gene>
    <name evidence="1" type="ORF">BSZ32_04985</name>
</gene>
<comment type="caution">
    <text evidence="1">The sequence shown here is derived from an EMBL/GenBank/DDBJ whole genome shotgun (WGS) entry which is preliminary data.</text>
</comment>
<proteinExistence type="predicted"/>
<accession>A0A2S7U084</accession>
<keyword evidence="2" id="KW-1185">Reference proteome</keyword>
<dbReference type="Proteomes" id="UP000239907">
    <property type="component" value="Unassembled WGS sequence"/>
</dbReference>
<dbReference type="EMBL" id="MQWA01000001">
    <property type="protein sequence ID" value="PQJ27917.1"/>
    <property type="molecule type" value="Genomic_DNA"/>
</dbReference>
<reference evidence="1 2" key="1">
    <citation type="submission" date="2016-12" db="EMBL/GenBank/DDBJ databases">
        <title>Study of bacterial adaptation to deep sea.</title>
        <authorList>
            <person name="Song J."/>
            <person name="Yoshizawa S."/>
            <person name="Kogure K."/>
        </authorList>
    </citation>
    <scope>NUCLEOTIDE SEQUENCE [LARGE SCALE GENOMIC DNA]</scope>
    <source>
        <strain evidence="1 2">SAORIC-165</strain>
    </source>
</reference>